<proteinExistence type="predicted"/>
<accession>A0A239LZ12</accession>
<dbReference type="EMBL" id="FZOT01000028">
    <property type="protein sequence ID" value="SNT35595.1"/>
    <property type="molecule type" value="Genomic_DNA"/>
</dbReference>
<sequence length="70" mass="7931">MKSHVKASARYWIFGTFVVYARSAQLARKVYEEQCAKSLTEPFGVVALDTGDEVIWLNLESPGLARQLFH</sequence>
<dbReference type="Proteomes" id="UP000198284">
    <property type="component" value="Unassembled WGS sequence"/>
</dbReference>
<protein>
    <submittedName>
        <fullName evidence="1">Uncharacterized protein</fullName>
    </submittedName>
</protein>
<reference evidence="1 2" key="1">
    <citation type="submission" date="2017-06" db="EMBL/GenBank/DDBJ databases">
        <authorList>
            <person name="Kim H.J."/>
            <person name="Triplett B.A."/>
        </authorList>
    </citation>
    <scope>NUCLEOTIDE SEQUENCE [LARGE SCALE GENOMIC DNA]</scope>
    <source>
        <strain evidence="1 2">U15</strain>
    </source>
</reference>
<name>A0A239LZ12_9BURK</name>
<keyword evidence="2" id="KW-1185">Reference proteome</keyword>
<gene>
    <name evidence="1" type="ORF">SAMN06265795_12828</name>
</gene>
<dbReference type="AlphaFoldDB" id="A0A239LZ12"/>
<evidence type="ECO:0000313" key="2">
    <source>
        <dbReference type="Proteomes" id="UP000198284"/>
    </source>
</evidence>
<organism evidence="1 2">
    <name type="scientific">Noviherbaspirillum humi</name>
    <dbReference type="NCBI Taxonomy" id="1688639"/>
    <lineage>
        <taxon>Bacteria</taxon>
        <taxon>Pseudomonadati</taxon>
        <taxon>Pseudomonadota</taxon>
        <taxon>Betaproteobacteria</taxon>
        <taxon>Burkholderiales</taxon>
        <taxon>Oxalobacteraceae</taxon>
        <taxon>Noviherbaspirillum</taxon>
    </lineage>
</organism>
<evidence type="ECO:0000313" key="1">
    <source>
        <dbReference type="EMBL" id="SNT35595.1"/>
    </source>
</evidence>